<dbReference type="PROSITE" id="PS51525">
    <property type="entry name" value="NET"/>
    <property type="match status" value="1"/>
</dbReference>
<keyword evidence="1 2" id="KW-0103">Bromodomain</keyword>
<feature type="region of interest" description="Disordered" evidence="3">
    <location>
        <begin position="217"/>
        <end position="248"/>
    </location>
</feature>
<evidence type="ECO:0000259" key="4">
    <source>
        <dbReference type="PROSITE" id="PS50014"/>
    </source>
</evidence>
<protein>
    <submittedName>
        <fullName evidence="6">Transcription factor GTE8</fullName>
    </submittedName>
</protein>
<comment type="caution">
    <text evidence="6">The sequence shown here is derived from an EMBL/GenBank/DDBJ whole genome shotgun (WGS) entry which is preliminary data.</text>
</comment>
<feature type="compositionally biased region" description="Acidic residues" evidence="3">
    <location>
        <begin position="563"/>
        <end position="573"/>
    </location>
</feature>
<dbReference type="AlphaFoldDB" id="A0AAW2RB49"/>
<accession>A0AAW2RB49</accession>
<dbReference type="Gene3D" id="1.20.1270.220">
    <property type="match status" value="1"/>
</dbReference>
<dbReference type="SMART" id="SM00297">
    <property type="entry name" value="BROMO"/>
    <property type="match status" value="1"/>
</dbReference>
<dbReference type="PANTHER" id="PTHR46136:SF1">
    <property type="entry name" value="TRANSCRIPTION FACTOR GTE11-RELATED"/>
    <property type="match status" value="1"/>
</dbReference>
<name>A0AAW2RB49_SESRA</name>
<feature type="compositionally biased region" description="Basic and acidic residues" evidence="3">
    <location>
        <begin position="312"/>
        <end position="321"/>
    </location>
</feature>
<evidence type="ECO:0000256" key="2">
    <source>
        <dbReference type="PROSITE-ProRule" id="PRU00035"/>
    </source>
</evidence>
<evidence type="ECO:0000256" key="1">
    <source>
        <dbReference type="ARBA" id="ARBA00023117"/>
    </source>
</evidence>
<reference evidence="6" key="1">
    <citation type="submission" date="2020-06" db="EMBL/GenBank/DDBJ databases">
        <authorList>
            <person name="Li T."/>
            <person name="Hu X."/>
            <person name="Zhang T."/>
            <person name="Song X."/>
            <person name="Zhang H."/>
            <person name="Dai N."/>
            <person name="Sheng W."/>
            <person name="Hou X."/>
            <person name="Wei L."/>
        </authorList>
    </citation>
    <scope>NUCLEOTIDE SEQUENCE</scope>
    <source>
        <strain evidence="6">G02</strain>
        <tissue evidence="6">Leaf</tissue>
    </source>
</reference>
<dbReference type="SUPFAM" id="SSF47370">
    <property type="entry name" value="Bromodomain"/>
    <property type="match status" value="1"/>
</dbReference>
<feature type="compositionally biased region" description="Polar residues" evidence="3">
    <location>
        <begin position="362"/>
        <end position="375"/>
    </location>
</feature>
<dbReference type="InterPro" id="IPR027353">
    <property type="entry name" value="NET_dom"/>
</dbReference>
<dbReference type="Gene3D" id="1.20.920.10">
    <property type="entry name" value="Bromodomain-like"/>
    <property type="match status" value="1"/>
</dbReference>
<dbReference type="PROSITE" id="PS50014">
    <property type="entry name" value="BROMODOMAIN_2"/>
    <property type="match status" value="1"/>
</dbReference>
<dbReference type="EMBL" id="JACGWJ010000013">
    <property type="protein sequence ID" value="KAL0377331.1"/>
    <property type="molecule type" value="Genomic_DNA"/>
</dbReference>
<dbReference type="InterPro" id="IPR036427">
    <property type="entry name" value="Bromodomain-like_sf"/>
</dbReference>
<proteinExistence type="predicted"/>
<dbReference type="InterPro" id="IPR052442">
    <property type="entry name" value="Env_Response_Regulator"/>
</dbReference>
<dbReference type="InterPro" id="IPR001487">
    <property type="entry name" value="Bromodomain"/>
</dbReference>
<reference evidence="6" key="2">
    <citation type="journal article" date="2024" name="Plant">
        <title>Genomic evolution and insights into agronomic trait innovations of Sesamum species.</title>
        <authorList>
            <person name="Miao H."/>
            <person name="Wang L."/>
            <person name="Qu L."/>
            <person name="Liu H."/>
            <person name="Sun Y."/>
            <person name="Le M."/>
            <person name="Wang Q."/>
            <person name="Wei S."/>
            <person name="Zheng Y."/>
            <person name="Lin W."/>
            <person name="Duan Y."/>
            <person name="Cao H."/>
            <person name="Xiong S."/>
            <person name="Wang X."/>
            <person name="Wei L."/>
            <person name="Li C."/>
            <person name="Ma Q."/>
            <person name="Ju M."/>
            <person name="Zhao R."/>
            <person name="Li G."/>
            <person name="Mu C."/>
            <person name="Tian Q."/>
            <person name="Mei H."/>
            <person name="Zhang T."/>
            <person name="Gao T."/>
            <person name="Zhang H."/>
        </authorList>
    </citation>
    <scope>NUCLEOTIDE SEQUENCE</scope>
    <source>
        <strain evidence="6">G02</strain>
    </source>
</reference>
<dbReference type="PANTHER" id="PTHR46136">
    <property type="entry name" value="TRANSCRIPTION FACTOR GTE8"/>
    <property type="match status" value="1"/>
</dbReference>
<feature type="region of interest" description="Disordered" evidence="3">
    <location>
        <begin position="548"/>
        <end position="573"/>
    </location>
</feature>
<dbReference type="Pfam" id="PF00439">
    <property type="entry name" value="Bromodomain"/>
    <property type="match status" value="1"/>
</dbReference>
<evidence type="ECO:0000256" key="3">
    <source>
        <dbReference type="SAM" id="MobiDB-lite"/>
    </source>
</evidence>
<feature type="region of interest" description="Disordered" evidence="3">
    <location>
        <begin position="88"/>
        <end position="132"/>
    </location>
</feature>
<organism evidence="6">
    <name type="scientific">Sesamum radiatum</name>
    <name type="common">Black benniseed</name>
    <dbReference type="NCBI Taxonomy" id="300843"/>
    <lineage>
        <taxon>Eukaryota</taxon>
        <taxon>Viridiplantae</taxon>
        <taxon>Streptophyta</taxon>
        <taxon>Embryophyta</taxon>
        <taxon>Tracheophyta</taxon>
        <taxon>Spermatophyta</taxon>
        <taxon>Magnoliopsida</taxon>
        <taxon>eudicotyledons</taxon>
        <taxon>Gunneridae</taxon>
        <taxon>Pentapetalae</taxon>
        <taxon>asterids</taxon>
        <taxon>lamiids</taxon>
        <taxon>Lamiales</taxon>
        <taxon>Pedaliaceae</taxon>
        <taxon>Sesamum</taxon>
    </lineage>
</organism>
<feature type="region of interest" description="Disordered" evidence="3">
    <location>
        <begin position="412"/>
        <end position="473"/>
    </location>
</feature>
<feature type="domain" description="Bromo" evidence="4">
    <location>
        <begin position="1"/>
        <end position="60"/>
    </location>
</feature>
<gene>
    <name evidence="6" type="ORF">Sradi_3038600</name>
</gene>
<dbReference type="Pfam" id="PF17035">
    <property type="entry name" value="BET"/>
    <property type="match status" value="1"/>
</dbReference>
<feature type="domain" description="NET" evidence="5">
    <location>
        <begin position="118"/>
        <end position="200"/>
    </location>
</feature>
<dbReference type="PRINTS" id="PR00503">
    <property type="entry name" value="BROMODOMAIN"/>
</dbReference>
<evidence type="ECO:0000259" key="5">
    <source>
        <dbReference type="PROSITE" id="PS51525"/>
    </source>
</evidence>
<feature type="region of interest" description="Disordered" evidence="3">
    <location>
        <begin position="510"/>
        <end position="534"/>
    </location>
</feature>
<evidence type="ECO:0000313" key="6">
    <source>
        <dbReference type="EMBL" id="KAL0377331.1"/>
    </source>
</evidence>
<dbReference type="InterPro" id="IPR038336">
    <property type="entry name" value="NET_sf"/>
</dbReference>
<sequence>MLVKLNIPDYFDVIKNPMDLGTIKSKLASGKYSSPLDFLADVRLTFTNAKTYNPPGTDVHIMADTMSQFFELRWKTIEKKLLVSTSQSLPGKSGVEETEITKPLPPSKKRKLSPTVGEVMQEPTKQKMTDEEKHKLSSELEDLLGDLPDSIIDFLRAQTSTGGNGGEDEIEIDIDDLSDDTLFTLRKLLDDHLQDKQKNPAKSEACEIELPNVSGLSNSSLRVEKGNDPTDEDVDIGGNEAPVTSYPPVQIDKDAGGRAEECNEAAISLLWFFISYAQDYCALYFAYLLEKTSMSILFPSELAILKRGASPDSDRGSECSKDSSAVKQVQDDIGQTVDSEKKGDADELVDGHASVSGLDQLEQGSQPRPYSSDSDGQLDGESAQAERQVSPDKLYRAALLKNRFADTILKAREKTLNQDDKVDPERLRREREELEMHKRREKARLQAEARAAEDARKRAEAEAAAEAKRRRELEREAAREALLKMEKTVEINENSRFLEDLEMLRAVAPEQLPSSVDETSPDHSPDGFGSFKFGGSNPLEQLGLYMKVDDEEEEADPPGIPDAVDDVEEGEID</sequence>
<feature type="region of interest" description="Disordered" evidence="3">
    <location>
        <begin position="309"/>
        <end position="390"/>
    </location>
</feature>